<feature type="compositionally biased region" description="Polar residues" evidence="1">
    <location>
        <begin position="55"/>
        <end position="74"/>
    </location>
</feature>
<dbReference type="InterPro" id="IPR029063">
    <property type="entry name" value="SAM-dependent_MTases_sf"/>
</dbReference>
<dbReference type="eggNOG" id="ENOG502S6PS">
    <property type="taxonomic scope" value="Eukaryota"/>
</dbReference>
<dbReference type="AlphaFoldDB" id="G4TWU3"/>
<feature type="compositionally biased region" description="Polar residues" evidence="1">
    <location>
        <begin position="1"/>
        <end position="10"/>
    </location>
</feature>
<organism evidence="3 4">
    <name type="scientific">Serendipita indica (strain DSM 11827)</name>
    <name type="common">Root endophyte fungus</name>
    <name type="synonym">Piriformospora indica</name>
    <dbReference type="NCBI Taxonomy" id="1109443"/>
    <lineage>
        <taxon>Eukaryota</taxon>
        <taxon>Fungi</taxon>
        <taxon>Dikarya</taxon>
        <taxon>Basidiomycota</taxon>
        <taxon>Agaricomycotina</taxon>
        <taxon>Agaricomycetes</taxon>
        <taxon>Sebacinales</taxon>
        <taxon>Serendipitaceae</taxon>
        <taxon>Serendipita</taxon>
    </lineage>
</organism>
<dbReference type="CDD" id="cd02440">
    <property type="entry name" value="AdoMet_MTases"/>
    <property type="match status" value="1"/>
</dbReference>
<proteinExistence type="predicted"/>
<feature type="compositionally biased region" description="Basic and acidic residues" evidence="1">
    <location>
        <begin position="457"/>
        <end position="475"/>
    </location>
</feature>
<dbReference type="Proteomes" id="UP000007148">
    <property type="component" value="Unassembled WGS sequence"/>
</dbReference>
<dbReference type="InterPro" id="IPR025714">
    <property type="entry name" value="Methyltranfer_dom"/>
</dbReference>
<dbReference type="SUPFAM" id="SSF53335">
    <property type="entry name" value="S-adenosyl-L-methionine-dependent methyltransferases"/>
    <property type="match status" value="1"/>
</dbReference>
<dbReference type="PANTHER" id="PTHR43591:SF24">
    <property type="entry name" value="2-METHOXY-6-POLYPRENYL-1,4-BENZOQUINOL METHYLASE, MITOCHONDRIAL"/>
    <property type="match status" value="1"/>
</dbReference>
<feature type="region of interest" description="Disordered" evidence="1">
    <location>
        <begin position="437"/>
        <end position="486"/>
    </location>
</feature>
<dbReference type="OrthoDB" id="2013972at2759"/>
<protein>
    <recommendedName>
        <fullName evidence="2">Methyltransferase domain-containing protein</fullName>
    </recommendedName>
</protein>
<dbReference type="PANTHER" id="PTHR43591">
    <property type="entry name" value="METHYLTRANSFERASE"/>
    <property type="match status" value="1"/>
</dbReference>
<sequence>MANQASTSRRSQGKPRDADVPTFCTWPAHPERENEQKPQGKHTGEQEISERARYEQSSFAPSTIFGSGSVSGRTRYTRDAHSTAYTATNQSERGGREDMASVYSYNSSRDASQFVKEVHGRMFNSLNEAYLLPSDEKEWGRLDKQGSAMTVSFDGHLYPCADVVEAILDPSTPGEKRILDLGCGTGGWAIDMATKFPHAVVTGVDVAPTPLDMDTLPPNLSFEIDDVNLGLEHFHNQFDLVHMRCVMGGITDMDKTLRDIQLCLKPGGILIVIDGDQYLYEDKQRFFKIASVPGDREGGLADPKGSWLCRMIWEACEACVMAGSGMPRSREIIELGLWDSDLCDPVTASAGCVFFPVGPWARGKDLAETQMLQYVGVLMRQVFLNIHRAYHGILRKHGVPQATLDQWSKLVDIELNQSIRKLWVRFMYCCARRRSPDGGPAPPLPVPSPPVNNDPSQTREGRPSGEEIVYPEKEIYTSPEQARAKREQRLATMGFVPSSVARTSFAAMNQI</sequence>
<feature type="domain" description="Methyltransferase" evidence="2">
    <location>
        <begin position="176"/>
        <end position="276"/>
    </location>
</feature>
<accession>G4TWU3</accession>
<dbReference type="Pfam" id="PF13847">
    <property type="entry name" value="Methyltransf_31"/>
    <property type="match status" value="1"/>
</dbReference>
<reference evidence="3 4" key="1">
    <citation type="journal article" date="2011" name="PLoS Pathog.">
        <title>Endophytic Life Strategies Decoded by Genome and Transcriptome Analyses of the Mutualistic Root Symbiont Piriformospora indica.</title>
        <authorList>
            <person name="Zuccaro A."/>
            <person name="Lahrmann U."/>
            <person name="Guldener U."/>
            <person name="Langen G."/>
            <person name="Pfiffi S."/>
            <person name="Biedenkopf D."/>
            <person name="Wong P."/>
            <person name="Samans B."/>
            <person name="Grimm C."/>
            <person name="Basiewicz M."/>
            <person name="Murat C."/>
            <person name="Martin F."/>
            <person name="Kogel K.H."/>
        </authorList>
    </citation>
    <scope>NUCLEOTIDE SEQUENCE [LARGE SCALE GENOMIC DNA]</scope>
    <source>
        <strain evidence="3 4">DSM 11827</strain>
    </source>
</reference>
<name>G4TWU3_SERID</name>
<evidence type="ECO:0000259" key="2">
    <source>
        <dbReference type="Pfam" id="PF13847"/>
    </source>
</evidence>
<dbReference type="STRING" id="1109443.G4TWU3"/>
<feature type="region of interest" description="Disordered" evidence="1">
    <location>
        <begin position="1"/>
        <end position="97"/>
    </location>
</feature>
<dbReference type="InParanoid" id="G4TWU3"/>
<evidence type="ECO:0000256" key="1">
    <source>
        <dbReference type="SAM" id="MobiDB-lite"/>
    </source>
</evidence>
<gene>
    <name evidence="3" type="ORF">PIIN_09774</name>
</gene>
<keyword evidence="4" id="KW-1185">Reference proteome</keyword>
<feature type="compositionally biased region" description="Basic and acidic residues" evidence="1">
    <location>
        <begin position="29"/>
        <end position="54"/>
    </location>
</feature>
<dbReference type="HOGENOM" id="CLU_010595_5_0_1"/>
<feature type="compositionally biased region" description="Polar residues" evidence="1">
    <location>
        <begin position="83"/>
        <end position="92"/>
    </location>
</feature>
<dbReference type="Gene3D" id="3.40.50.150">
    <property type="entry name" value="Vaccinia Virus protein VP39"/>
    <property type="match status" value="1"/>
</dbReference>
<evidence type="ECO:0000313" key="3">
    <source>
        <dbReference type="EMBL" id="CCA75786.1"/>
    </source>
</evidence>
<feature type="compositionally biased region" description="Pro residues" evidence="1">
    <location>
        <begin position="439"/>
        <end position="452"/>
    </location>
</feature>
<evidence type="ECO:0000313" key="4">
    <source>
        <dbReference type="Proteomes" id="UP000007148"/>
    </source>
</evidence>
<comment type="caution">
    <text evidence="3">The sequence shown here is derived from an EMBL/GenBank/DDBJ whole genome shotgun (WGS) entry which is preliminary data.</text>
</comment>
<dbReference type="EMBL" id="CAFZ01000521">
    <property type="protein sequence ID" value="CCA75786.1"/>
    <property type="molecule type" value="Genomic_DNA"/>
</dbReference>
<dbReference type="GO" id="GO:0008168">
    <property type="term" value="F:methyltransferase activity"/>
    <property type="evidence" value="ECO:0007669"/>
    <property type="project" value="TreeGrafter"/>
</dbReference>